<dbReference type="EMBL" id="JAAIKC010000031">
    <property type="protein sequence ID" value="NEW09927.1"/>
    <property type="molecule type" value="Genomic_DNA"/>
</dbReference>
<accession>A0A6G4A8H7</accession>
<sequence>MIRQFSRSLKLQNILKTIKSDPFRYSDEEIITHVDKYLPSYNCEGAARGYFSIISHICYYRSDLEKQLMKLAVKPLYYLGISDPDSQIKWVQSYVKERKIFGKNYKYYTTRQGRKWIINELKFKHELIENIIKAIDFEDSVEDSL</sequence>
<reference evidence="1" key="1">
    <citation type="submission" date="2020-02" db="EMBL/GenBank/DDBJ databases">
        <authorList>
            <person name="Shen X.-R."/>
            <person name="Zhang Y.-X."/>
        </authorList>
    </citation>
    <scope>NUCLEOTIDE SEQUENCE</scope>
    <source>
        <strain evidence="1">SYP-B3998</strain>
    </source>
</reference>
<organism evidence="1">
    <name type="scientific">Paenibacillus sp. SYP-B3998</name>
    <dbReference type="NCBI Taxonomy" id="2678564"/>
    <lineage>
        <taxon>Bacteria</taxon>
        <taxon>Bacillati</taxon>
        <taxon>Bacillota</taxon>
        <taxon>Bacilli</taxon>
        <taxon>Bacillales</taxon>
        <taxon>Paenibacillaceae</taxon>
        <taxon>Paenibacillus</taxon>
    </lineage>
</organism>
<protein>
    <submittedName>
        <fullName evidence="1">Uncharacterized protein</fullName>
    </submittedName>
</protein>
<dbReference type="RefSeq" id="WP_163954230.1">
    <property type="nucleotide sequence ID" value="NZ_JAAIKC010000031.1"/>
</dbReference>
<name>A0A6G4A8H7_9BACL</name>
<proteinExistence type="predicted"/>
<dbReference type="AlphaFoldDB" id="A0A6G4A8H7"/>
<comment type="caution">
    <text evidence="1">The sequence shown here is derived from an EMBL/GenBank/DDBJ whole genome shotgun (WGS) entry which is preliminary data.</text>
</comment>
<evidence type="ECO:0000313" key="1">
    <source>
        <dbReference type="EMBL" id="NEW09927.1"/>
    </source>
</evidence>
<gene>
    <name evidence="1" type="ORF">GK047_29015</name>
</gene>